<evidence type="ECO:0000256" key="4">
    <source>
        <dbReference type="ARBA" id="ARBA00022692"/>
    </source>
</evidence>
<evidence type="ECO:0000256" key="6">
    <source>
        <dbReference type="ARBA" id="ARBA00023136"/>
    </source>
</evidence>
<evidence type="ECO:0000256" key="2">
    <source>
        <dbReference type="ARBA" id="ARBA00006228"/>
    </source>
</evidence>
<evidence type="ECO:0000256" key="5">
    <source>
        <dbReference type="ARBA" id="ARBA00022989"/>
    </source>
</evidence>
<dbReference type="PANTHER" id="PTHR34584:SF1">
    <property type="entry name" value="NA(+)_H(+) ANTIPORTER SUBUNIT E1"/>
    <property type="match status" value="1"/>
</dbReference>
<proteinExistence type="inferred from homology"/>
<dbReference type="Proteomes" id="UP001500767">
    <property type="component" value="Unassembled WGS sequence"/>
</dbReference>
<feature type="transmembrane region" description="Helical" evidence="8">
    <location>
        <begin position="55"/>
        <end position="74"/>
    </location>
</feature>
<keyword evidence="3" id="KW-1003">Cell membrane</keyword>
<organism evidence="9 10">
    <name type="scientific">Microlunatus spumicola</name>
    <dbReference type="NCBI Taxonomy" id="81499"/>
    <lineage>
        <taxon>Bacteria</taxon>
        <taxon>Bacillati</taxon>
        <taxon>Actinomycetota</taxon>
        <taxon>Actinomycetes</taxon>
        <taxon>Propionibacteriales</taxon>
        <taxon>Propionibacteriaceae</taxon>
        <taxon>Microlunatus</taxon>
    </lineage>
</organism>
<comment type="subcellular location">
    <subcellularLocation>
        <location evidence="1">Cell membrane</location>
        <topology evidence="1">Multi-pass membrane protein</topology>
    </subcellularLocation>
</comment>
<comment type="caution">
    <text evidence="9">The sequence shown here is derived from an EMBL/GenBank/DDBJ whole genome shotgun (WGS) entry which is preliminary data.</text>
</comment>
<evidence type="ECO:0000256" key="8">
    <source>
        <dbReference type="SAM" id="Phobius"/>
    </source>
</evidence>
<gene>
    <name evidence="9" type="ORF">GCM10022197_27280</name>
</gene>
<feature type="transmembrane region" description="Helical" evidence="8">
    <location>
        <begin position="33"/>
        <end position="49"/>
    </location>
</feature>
<keyword evidence="6 8" id="KW-0472">Membrane</keyword>
<sequence length="198" mass="21251">MSAATGATGAPDADGATSDPLGRAGTRGPSRRRPSLAAVVVLTLTWVLLWDRVSLFLVVTGVLLSLLVFVVFPLPRIERDGRVRPLGLLRLAGRLVTDLVRSSVRVVGLAFSRRTPRGAIIRVRLRSRSDVVLTMTAELVSLVPGSIVLEVRRADSTLYLHVLDPADAAALEQAAQDVLDAEARVLRAFGTDEEVRGL</sequence>
<reference evidence="10" key="1">
    <citation type="journal article" date="2019" name="Int. J. Syst. Evol. Microbiol.">
        <title>The Global Catalogue of Microorganisms (GCM) 10K type strain sequencing project: providing services to taxonomists for standard genome sequencing and annotation.</title>
        <authorList>
            <consortium name="The Broad Institute Genomics Platform"/>
            <consortium name="The Broad Institute Genome Sequencing Center for Infectious Disease"/>
            <person name="Wu L."/>
            <person name="Ma J."/>
        </authorList>
    </citation>
    <scope>NUCLEOTIDE SEQUENCE [LARGE SCALE GENOMIC DNA]</scope>
    <source>
        <strain evidence="10">JCM 16540</strain>
    </source>
</reference>
<evidence type="ECO:0000313" key="10">
    <source>
        <dbReference type="Proteomes" id="UP001500767"/>
    </source>
</evidence>
<keyword evidence="4 8" id="KW-0812">Transmembrane</keyword>
<accession>A0ABP6XMX3</accession>
<keyword evidence="5 8" id="KW-1133">Transmembrane helix</keyword>
<dbReference type="NCBIfam" id="NF006521">
    <property type="entry name" value="PRK08965.1-5"/>
    <property type="match status" value="1"/>
</dbReference>
<dbReference type="PANTHER" id="PTHR34584">
    <property type="entry name" value="NA(+)/H(+) ANTIPORTER SUBUNIT E1"/>
    <property type="match status" value="1"/>
</dbReference>
<evidence type="ECO:0000313" key="9">
    <source>
        <dbReference type="EMBL" id="GAA3569514.1"/>
    </source>
</evidence>
<dbReference type="EMBL" id="BAAAYR010000004">
    <property type="protein sequence ID" value="GAA3569514.1"/>
    <property type="molecule type" value="Genomic_DNA"/>
</dbReference>
<dbReference type="RefSeq" id="WP_204913197.1">
    <property type="nucleotide sequence ID" value="NZ_BAAAYR010000004.1"/>
</dbReference>
<dbReference type="InterPro" id="IPR002758">
    <property type="entry name" value="Cation_antiport_E"/>
</dbReference>
<evidence type="ECO:0000256" key="7">
    <source>
        <dbReference type="SAM" id="MobiDB-lite"/>
    </source>
</evidence>
<feature type="region of interest" description="Disordered" evidence="7">
    <location>
        <begin position="1"/>
        <end position="31"/>
    </location>
</feature>
<name>A0ABP6XMX3_9ACTN</name>
<comment type="similarity">
    <text evidence="2">Belongs to the CPA3 antiporters (TC 2.A.63) subunit E family.</text>
</comment>
<keyword evidence="10" id="KW-1185">Reference proteome</keyword>
<protein>
    <submittedName>
        <fullName evidence="9">Na+/H+ antiporter subunit E</fullName>
    </submittedName>
</protein>
<dbReference type="Pfam" id="PF01899">
    <property type="entry name" value="MNHE"/>
    <property type="match status" value="1"/>
</dbReference>
<feature type="compositionally biased region" description="Low complexity" evidence="7">
    <location>
        <begin position="1"/>
        <end position="20"/>
    </location>
</feature>
<evidence type="ECO:0000256" key="1">
    <source>
        <dbReference type="ARBA" id="ARBA00004651"/>
    </source>
</evidence>
<evidence type="ECO:0000256" key="3">
    <source>
        <dbReference type="ARBA" id="ARBA00022475"/>
    </source>
</evidence>